<evidence type="ECO:0000313" key="1">
    <source>
        <dbReference type="EMBL" id="CBY40674.1"/>
    </source>
</evidence>
<proteinExistence type="predicted"/>
<protein>
    <submittedName>
        <fullName evidence="1">Uncharacterized protein</fullName>
    </submittedName>
</protein>
<gene>
    <name evidence="1" type="ORF">GSOID_T00022698001</name>
</gene>
<organism evidence="1">
    <name type="scientific">Oikopleura dioica</name>
    <name type="common">Tunicate</name>
    <dbReference type="NCBI Taxonomy" id="34765"/>
    <lineage>
        <taxon>Eukaryota</taxon>
        <taxon>Metazoa</taxon>
        <taxon>Chordata</taxon>
        <taxon>Tunicata</taxon>
        <taxon>Appendicularia</taxon>
        <taxon>Copelata</taxon>
        <taxon>Oikopleuridae</taxon>
        <taxon>Oikopleura</taxon>
    </lineage>
</organism>
<dbReference type="EMBL" id="FN656041">
    <property type="protein sequence ID" value="CBY40674.1"/>
    <property type="molecule type" value="Genomic_DNA"/>
</dbReference>
<sequence>GPRLLRRNRRASLYLFKI</sequence>
<feature type="non-terminal residue" evidence="1">
    <location>
        <position position="1"/>
    </location>
</feature>
<accession>E4YYZ6</accession>
<name>E4YYZ6_OIKDI</name>
<dbReference type="AlphaFoldDB" id="E4YYZ6"/>
<reference evidence="1" key="1">
    <citation type="journal article" date="2010" name="Science">
        <title>Plasticity of animal genome architecture unmasked by rapid evolution of a pelagic tunicate.</title>
        <authorList>
            <person name="Denoeud F."/>
            <person name="Henriet S."/>
            <person name="Mungpakdee S."/>
            <person name="Aury J.M."/>
            <person name="Da Silva C."/>
            <person name="Brinkmann H."/>
            <person name="Mikhaleva J."/>
            <person name="Olsen L.C."/>
            <person name="Jubin C."/>
            <person name="Canestro C."/>
            <person name="Bouquet J.M."/>
            <person name="Danks G."/>
            <person name="Poulain J."/>
            <person name="Campsteijn C."/>
            <person name="Adamski M."/>
            <person name="Cross I."/>
            <person name="Yadetie F."/>
            <person name="Muffato M."/>
            <person name="Louis A."/>
            <person name="Butcher S."/>
            <person name="Tsagkogeorga G."/>
            <person name="Konrad A."/>
            <person name="Singh S."/>
            <person name="Jensen M.F."/>
            <person name="Cong E.H."/>
            <person name="Eikeseth-Otteraa H."/>
            <person name="Noel B."/>
            <person name="Anthouard V."/>
            <person name="Porcel B.M."/>
            <person name="Kachouri-Lafond R."/>
            <person name="Nishino A."/>
            <person name="Ugolini M."/>
            <person name="Chourrout P."/>
            <person name="Nishida H."/>
            <person name="Aasland R."/>
            <person name="Huzurbazar S."/>
            <person name="Westhof E."/>
            <person name="Delsuc F."/>
            <person name="Lehrach H."/>
            <person name="Reinhardt R."/>
            <person name="Weissenbach J."/>
            <person name="Roy S.W."/>
            <person name="Artiguenave F."/>
            <person name="Postlethwait J.H."/>
            <person name="Manak J.R."/>
            <person name="Thompson E.M."/>
            <person name="Jaillon O."/>
            <person name="Du Pasquier L."/>
            <person name="Boudinot P."/>
            <person name="Liberles D.A."/>
            <person name="Volff J.N."/>
            <person name="Philippe H."/>
            <person name="Lenhard B."/>
            <person name="Roest Crollius H."/>
            <person name="Wincker P."/>
            <person name="Chourrout D."/>
        </authorList>
    </citation>
    <scope>NUCLEOTIDE SEQUENCE [LARGE SCALE GENOMIC DNA]</scope>
</reference>
<dbReference type="Proteomes" id="UP000011014">
    <property type="component" value="Unassembled WGS sequence"/>
</dbReference>